<dbReference type="GO" id="GO:0016020">
    <property type="term" value="C:membrane"/>
    <property type="evidence" value="ECO:0007669"/>
    <property type="project" value="TreeGrafter"/>
</dbReference>
<dbReference type="GO" id="GO:0005874">
    <property type="term" value="C:microtubule"/>
    <property type="evidence" value="ECO:0007669"/>
    <property type="project" value="TreeGrafter"/>
</dbReference>
<feature type="domain" description="Dynamin-type G" evidence="5">
    <location>
        <begin position="36"/>
        <end position="306"/>
    </location>
</feature>
<dbReference type="GO" id="GO:0000266">
    <property type="term" value="P:mitochondrial fission"/>
    <property type="evidence" value="ECO:0007669"/>
    <property type="project" value="TreeGrafter"/>
</dbReference>
<evidence type="ECO:0000313" key="7">
    <source>
        <dbReference type="Proteomes" id="UP000019374"/>
    </source>
</evidence>
<proteinExistence type="predicted"/>
<dbReference type="InterPro" id="IPR020850">
    <property type="entry name" value="GED_dom"/>
</dbReference>
<dbReference type="InterPro" id="IPR000375">
    <property type="entry name" value="Dynamin_stalk"/>
</dbReference>
<evidence type="ECO:0000259" key="5">
    <source>
        <dbReference type="PROSITE" id="PS51718"/>
    </source>
</evidence>
<dbReference type="PROSITE" id="PS51718">
    <property type="entry name" value="G_DYNAMIN_2"/>
    <property type="match status" value="1"/>
</dbReference>
<dbReference type="eggNOG" id="KOG0446">
    <property type="taxonomic scope" value="Eukaryota"/>
</dbReference>
<evidence type="ECO:0000256" key="2">
    <source>
        <dbReference type="ARBA" id="ARBA00023134"/>
    </source>
</evidence>
<dbReference type="SMART" id="SM00053">
    <property type="entry name" value="DYNc"/>
    <property type="match status" value="1"/>
</dbReference>
<feature type="coiled-coil region" evidence="3">
    <location>
        <begin position="642"/>
        <end position="669"/>
    </location>
</feature>
<dbReference type="PANTHER" id="PTHR11566:SF149">
    <property type="entry name" value="GTPASE, PUTATIVE (AFU_ORTHOLOGUE AFUA_6G11890)-RELATED"/>
    <property type="match status" value="1"/>
</dbReference>
<dbReference type="InterPro" id="IPR045063">
    <property type="entry name" value="Dynamin_N"/>
</dbReference>
<keyword evidence="3" id="KW-0175">Coiled coil</keyword>
<dbReference type="AlphaFoldDB" id="T5AHX8"/>
<dbReference type="GO" id="GO:0008017">
    <property type="term" value="F:microtubule binding"/>
    <property type="evidence" value="ECO:0007669"/>
    <property type="project" value="TreeGrafter"/>
</dbReference>
<sequence length="698" mass="79321">MDVALSPAVLGQLNTAEARALHHVTDRLSSCGVGRIVNLPQIIVVGEQSAGKSSVLEAISHVRFPVQGGLCTRFATELVLRQAKQTRVDVSVKFADRSKPSKTFQRAGFSESDLPGIIQEAKELLPKDVLRLEIEGPNMLPLTLVDLPGLFHVDTADQSMRGKETVDQLVESYMKQKNSIILVVITASNQLANHIALRKVKEHDPNRERTIGVITKPDLTRPGYTEERTYIQVARNQETANKLKLGWHVLRNRAEDESSLEDRDASEDHFFQSTAWASIPREDLGVVSLRKKLSRVLYDHVRNNLGGVVQDIEGKLRERQEELDRLGNPRSTQEDMRSFLLTITGEFQRLARDGIHGRYNDPFFGDLNDQDHKLRAQLRNFNRVFDHVLTTKGSNQRIGRAVEDDEIPVYLETFMEQYPYDFPDPEAITLEDLSVQLQQQAASNQGREFPGSPNQELVIQLFQKQASPWKSIAEFHIKKVTLATKAFVDQLFRHVIGHPDTSRTTEAILSTCVDPFFSDKEEALRGKLEELLRPYTHGYALPLDAIFHRTMSQRSTTRLADRLVEAFRGDHPDMFEDQNPRKKLTRTLISEVVSNADDIDGGEFGSDKVIDMMEAYYESCLVCDIPDILTPTKVDRMSSERLRELAAESEDAESRREHLQEEIDVLRQGLEQCRRYKPRAVTGESWLLDDDTSRTWIS</sequence>
<keyword evidence="1" id="KW-0547">Nucleotide-binding</keyword>
<dbReference type="InterPro" id="IPR001401">
    <property type="entry name" value="Dynamin_GTPase"/>
</dbReference>
<dbReference type="GO" id="GO:0005525">
    <property type="term" value="F:GTP binding"/>
    <property type="evidence" value="ECO:0007669"/>
    <property type="project" value="InterPro"/>
</dbReference>
<protein>
    <submittedName>
        <fullName evidence="6">Dynamin family protein</fullName>
    </submittedName>
</protein>
<dbReference type="GO" id="GO:0003924">
    <property type="term" value="F:GTPase activity"/>
    <property type="evidence" value="ECO:0007669"/>
    <property type="project" value="InterPro"/>
</dbReference>
<dbReference type="Gene3D" id="3.40.50.300">
    <property type="entry name" value="P-loop containing nucleotide triphosphate hydrolases"/>
    <property type="match status" value="1"/>
</dbReference>
<evidence type="ECO:0000256" key="3">
    <source>
        <dbReference type="SAM" id="Coils"/>
    </source>
</evidence>
<dbReference type="CDD" id="cd08771">
    <property type="entry name" value="DLP_1"/>
    <property type="match status" value="1"/>
</dbReference>
<dbReference type="HOGENOM" id="CLU_008964_7_0_1"/>
<accession>T5AHX8</accession>
<reference evidence="6 7" key="1">
    <citation type="journal article" date="2013" name="Chin. Sci. Bull.">
        <title>Genome survey uncovers the secrets of sex and lifestyle in caterpillar fungus.</title>
        <authorList>
            <person name="Hu X."/>
            <person name="Zhang Y."/>
            <person name="Xiao G."/>
            <person name="Zheng P."/>
            <person name="Xia Y."/>
            <person name="Zhang X."/>
            <person name="St Leger R.J."/>
            <person name="Liu X."/>
            <person name="Wang C."/>
        </authorList>
    </citation>
    <scope>NUCLEOTIDE SEQUENCE [LARGE SCALE GENOMIC DNA]</scope>
    <source>
        <strain evidence="7">Co18 / CGMCC 3.14243</strain>
        <tissue evidence="6">Fruit-body</tissue>
    </source>
</reference>
<dbReference type="Pfam" id="PF01031">
    <property type="entry name" value="Dynamin_M"/>
    <property type="match status" value="1"/>
</dbReference>
<dbReference type="InterPro" id="IPR030381">
    <property type="entry name" value="G_DYNAMIN_dom"/>
</dbReference>
<dbReference type="GO" id="GO:0006897">
    <property type="term" value="P:endocytosis"/>
    <property type="evidence" value="ECO:0007669"/>
    <property type="project" value="TreeGrafter"/>
</dbReference>
<evidence type="ECO:0000313" key="6">
    <source>
        <dbReference type="EMBL" id="EQL02174.1"/>
    </source>
</evidence>
<dbReference type="PANTHER" id="PTHR11566">
    <property type="entry name" value="DYNAMIN"/>
    <property type="match status" value="1"/>
</dbReference>
<dbReference type="OrthoDB" id="415706at2759"/>
<dbReference type="GO" id="GO:0048312">
    <property type="term" value="P:intracellular distribution of mitochondria"/>
    <property type="evidence" value="ECO:0007669"/>
    <property type="project" value="TreeGrafter"/>
</dbReference>
<dbReference type="SUPFAM" id="SSF52540">
    <property type="entry name" value="P-loop containing nucleoside triphosphate hydrolases"/>
    <property type="match status" value="1"/>
</dbReference>
<dbReference type="PROSITE" id="PS51388">
    <property type="entry name" value="GED"/>
    <property type="match status" value="1"/>
</dbReference>
<feature type="domain" description="GED" evidence="4">
    <location>
        <begin position="591"/>
        <end position="681"/>
    </location>
</feature>
<dbReference type="EMBL" id="KE652341">
    <property type="protein sequence ID" value="EQL02174.1"/>
    <property type="molecule type" value="Genomic_DNA"/>
</dbReference>
<evidence type="ECO:0000256" key="1">
    <source>
        <dbReference type="ARBA" id="ARBA00022741"/>
    </source>
</evidence>
<name>T5AHX8_OPHSC</name>
<organism evidence="6 7">
    <name type="scientific">Ophiocordyceps sinensis (strain Co18 / CGMCC 3.14243)</name>
    <name type="common">Yarsagumba caterpillar fungus</name>
    <name type="synonym">Hirsutella sinensis</name>
    <dbReference type="NCBI Taxonomy" id="911162"/>
    <lineage>
        <taxon>Eukaryota</taxon>
        <taxon>Fungi</taxon>
        <taxon>Dikarya</taxon>
        <taxon>Ascomycota</taxon>
        <taxon>Pezizomycotina</taxon>
        <taxon>Sordariomycetes</taxon>
        <taxon>Hypocreomycetidae</taxon>
        <taxon>Hypocreales</taxon>
        <taxon>Ophiocordycipitaceae</taxon>
        <taxon>Ophiocordyceps</taxon>
    </lineage>
</organism>
<dbReference type="GO" id="GO:0005739">
    <property type="term" value="C:mitochondrion"/>
    <property type="evidence" value="ECO:0007669"/>
    <property type="project" value="TreeGrafter"/>
</dbReference>
<gene>
    <name evidence="6" type="ORF">OCS_02118</name>
</gene>
<dbReference type="Pfam" id="PF00350">
    <property type="entry name" value="Dynamin_N"/>
    <property type="match status" value="1"/>
</dbReference>
<dbReference type="GO" id="GO:0016559">
    <property type="term" value="P:peroxisome fission"/>
    <property type="evidence" value="ECO:0007669"/>
    <property type="project" value="TreeGrafter"/>
</dbReference>
<dbReference type="Proteomes" id="UP000019374">
    <property type="component" value="Unassembled WGS sequence"/>
</dbReference>
<dbReference type="PRINTS" id="PR00195">
    <property type="entry name" value="DYNAMIN"/>
</dbReference>
<keyword evidence="2" id="KW-0342">GTP-binding</keyword>
<dbReference type="InterPro" id="IPR022812">
    <property type="entry name" value="Dynamin"/>
</dbReference>
<dbReference type="InterPro" id="IPR027417">
    <property type="entry name" value="P-loop_NTPase"/>
</dbReference>
<evidence type="ECO:0000259" key="4">
    <source>
        <dbReference type="PROSITE" id="PS51388"/>
    </source>
</evidence>